<gene>
    <name evidence="2" type="ORF">VKT23_015003</name>
</gene>
<feature type="transmembrane region" description="Helical" evidence="1">
    <location>
        <begin position="423"/>
        <end position="442"/>
    </location>
</feature>
<name>A0ABR1J0C2_9AGAR</name>
<keyword evidence="1" id="KW-0472">Membrane</keyword>
<proteinExistence type="predicted"/>
<evidence type="ECO:0000256" key="1">
    <source>
        <dbReference type="SAM" id="Phobius"/>
    </source>
</evidence>
<keyword evidence="1" id="KW-0812">Transmembrane</keyword>
<comment type="caution">
    <text evidence="2">The sequence shown here is derived from an EMBL/GenBank/DDBJ whole genome shotgun (WGS) entry which is preliminary data.</text>
</comment>
<organism evidence="2 3">
    <name type="scientific">Marasmiellus scandens</name>
    <dbReference type="NCBI Taxonomy" id="2682957"/>
    <lineage>
        <taxon>Eukaryota</taxon>
        <taxon>Fungi</taxon>
        <taxon>Dikarya</taxon>
        <taxon>Basidiomycota</taxon>
        <taxon>Agaricomycotina</taxon>
        <taxon>Agaricomycetes</taxon>
        <taxon>Agaricomycetidae</taxon>
        <taxon>Agaricales</taxon>
        <taxon>Marasmiineae</taxon>
        <taxon>Omphalotaceae</taxon>
        <taxon>Marasmiellus</taxon>
    </lineage>
</organism>
<feature type="transmembrane region" description="Helical" evidence="1">
    <location>
        <begin position="13"/>
        <end position="32"/>
    </location>
</feature>
<protein>
    <submittedName>
        <fullName evidence="2">Uncharacterized protein</fullName>
    </submittedName>
</protein>
<evidence type="ECO:0000313" key="3">
    <source>
        <dbReference type="Proteomes" id="UP001498398"/>
    </source>
</evidence>
<dbReference type="EMBL" id="JBANRG010000048">
    <property type="protein sequence ID" value="KAK7445135.1"/>
    <property type="molecule type" value="Genomic_DNA"/>
</dbReference>
<reference evidence="2 3" key="1">
    <citation type="submission" date="2024-01" db="EMBL/GenBank/DDBJ databases">
        <title>A draft genome for the cacao thread blight pathogen Marasmiellus scandens.</title>
        <authorList>
            <person name="Baruah I.K."/>
            <person name="Leung J."/>
            <person name="Bukari Y."/>
            <person name="Amoako-Attah I."/>
            <person name="Meinhardt L.W."/>
            <person name="Bailey B.A."/>
            <person name="Cohen S.P."/>
        </authorList>
    </citation>
    <scope>NUCLEOTIDE SEQUENCE [LARGE SCALE GENOMIC DNA]</scope>
    <source>
        <strain evidence="2 3">GH-19</strain>
    </source>
</reference>
<sequence length="446" mass="51850">MQSFFSSLTIADYAVISLNLLLILMISLDVYATERKRNRILQLALQDRPQELVVRCDPKETNLEAQQESLLGLGSYKRIKVLKARAKRKSKHRLWLWSKPDILHREEQYQLGTSISDDIELQQNVQSQPPETGFSNKPDSDIELLVSCKDHLYNAFHQYTFWSEFIPHVAHGSTQVPIRVLPYDIRLLETVLGVPHIPPPGDGYSPLDRPCLFGRCNHDLGYQRFRQKHFTQMRVERLRRCARDYYALKKRGCLDRGHELGWEEGCFCEGRLGRSWARARKRCERIYQYESVAKTKDLKLENLRQAWRSGTLNAPNGPETDMIQMEGSGILSYEGITAIQLATYLRKLQAENNIWACMASGFYCIFGFSFREIWDKEEDLRDMVLFTCEPKCISSFRTTLGLTRKRLVPLPGFEYDPKLDKGIFISLAYWCMLTPEIVFVGWPEAW</sequence>
<evidence type="ECO:0000313" key="2">
    <source>
        <dbReference type="EMBL" id="KAK7445135.1"/>
    </source>
</evidence>
<dbReference type="Proteomes" id="UP001498398">
    <property type="component" value="Unassembled WGS sequence"/>
</dbReference>
<feature type="transmembrane region" description="Helical" evidence="1">
    <location>
        <begin position="354"/>
        <end position="374"/>
    </location>
</feature>
<keyword evidence="3" id="KW-1185">Reference proteome</keyword>
<keyword evidence="1" id="KW-1133">Transmembrane helix</keyword>
<accession>A0ABR1J0C2</accession>